<feature type="domain" description="Na+/H+ antiporter MnhB subunit-related protein" evidence="8">
    <location>
        <begin position="168"/>
        <end position="290"/>
    </location>
</feature>
<dbReference type="PANTHER" id="PTHR33932:SF4">
    <property type="entry name" value="NA(+)_H(+) ANTIPORTER SUBUNIT B"/>
    <property type="match status" value="1"/>
</dbReference>
<comment type="subcellular location">
    <subcellularLocation>
        <location evidence="1">Cell membrane</location>
        <topology evidence="1">Multi-pass membrane protein</topology>
    </subcellularLocation>
</comment>
<feature type="transmembrane region" description="Helical" evidence="7">
    <location>
        <begin position="175"/>
        <end position="193"/>
    </location>
</feature>
<evidence type="ECO:0000256" key="4">
    <source>
        <dbReference type="ARBA" id="ARBA00022692"/>
    </source>
</evidence>
<dbReference type="GO" id="GO:0005886">
    <property type="term" value="C:plasma membrane"/>
    <property type="evidence" value="ECO:0007669"/>
    <property type="project" value="UniProtKB-SubCell"/>
</dbReference>
<feature type="transmembrane region" description="Helical" evidence="7">
    <location>
        <begin position="122"/>
        <end position="139"/>
    </location>
</feature>
<dbReference type="InterPro" id="IPR046806">
    <property type="entry name" value="MrpA_C/MbhE"/>
</dbReference>
<evidence type="ECO:0000313" key="10">
    <source>
        <dbReference type="EMBL" id="SHK38317.1"/>
    </source>
</evidence>
<keyword evidence="11" id="KW-1185">Reference proteome</keyword>
<evidence type="ECO:0000256" key="2">
    <source>
        <dbReference type="ARBA" id="ARBA00009425"/>
    </source>
</evidence>
<dbReference type="Proteomes" id="UP000183975">
    <property type="component" value="Unassembled WGS sequence"/>
</dbReference>
<comment type="similarity">
    <text evidence="2">Belongs to the CPA3 antiporters (TC 2.A.63) subunit B family.</text>
</comment>
<keyword evidence="4 7" id="KW-0812">Transmembrane</keyword>
<proteinExistence type="inferred from homology"/>
<protein>
    <submittedName>
        <fullName evidence="10">Multicomponent Na+:H+ antiporter subunit B</fullName>
    </submittedName>
</protein>
<dbReference type="InterPro" id="IPR007182">
    <property type="entry name" value="MnhB"/>
</dbReference>
<keyword evidence="6 7" id="KW-0472">Membrane</keyword>
<organism evidence="10 11">
    <name type="scientific">Anaerotignum lactatifermentans DSM 14214</name>
    <dbReference type="NCBI Taxonomy" id="1121323"/>
    <lineage>
        <taxon>Bacteria</taxon>
        <taxon>Bacillati</taxon>
        <taxon>Bacillota</taxon>
        <taxon>Clostridia</taxon>
        <taxon>Lachnospirales</taxon>
        <taxon>Anaerotignaceae</taxon>
        <taxon>Anaerotignum</taxon>
    </lineage>
</organism>
<evidence type="ECO:0000256" key="6">
    <source>
        <dbReference type="ARBA" id="ARBA00023136"/>
    </source>
</evidence>
<feature type="transmembrane region" description="Helical" evidence="7">
    <location>
        <begin position="227"/>
        <end position="248"/>
    </location>
</feature>
<feature type="transmembrane region" description="Helical" evidence="7">
    <location>
        <begin position="268"/>
        <end position="296"/>
    </location>
</feature>
<evidence type="ECO:0000256" key="5">
    <source>
        <dbReference type="ARBA" id="ARBA00022989"/>
    </source>
</evidence>
<dbReference type="Pfam" id="PF04039">
    <property type="entry name" value="MnhB"/>
    <property type="match status" value="1"/>
</dbReference>
<sequence length="301" mass="33385">MKEEKSFWRKLNAWINGEEALIHADEYIARREQPKKRQWLKRPNIQEIKSNKGLYWFLCVLISIVFITIMLLVVSNLPTFGDPMDPANNEVMERYLEKGIEETGAINFVAGMILDYRAFDTFGESNVLFLAVICVLMLLKRDKKNISEAEDKEIAEDEMLDAADHKSILKVGAKYLSPLIILYGIYVILNGHLSPGGGFSGGSIIGAGLILYAAANGHKKMQTFFTFKTFTGISVACLLTYCACKSYSFFTGANHVGYAIPKGTPGNILSAGFILPLNICVGLIVAATMYGFYALFTKGDI</sequence>
<feature type="transmembrane region" description="Helical" evidence="7">
    <location>
        <begin position="199"/>
        <end position="215"/>
    </location>
</feature>
<accession>A0A1M6S171</accession>
<feature type="transmembrane region" description="Helical" evidence="7">
    <location>
        <begin position="54"/>
        <end position="74"/>
    </location>
</feature>
<dbReference type="RefSeq" id="WP_072850778.1">
    <property type="nucleotide sequence ID" value="NZ_FRAH01000025.1"/>
</dbReference>
<dbReference type="AlphaFoldDB" id="A0A1M6S171"/>
<evidence type="ECO:0000259" key="9">
    <source>
        <dbReference type="Pfam" id="PF20501"/>
    </source>
</evidence>
<keyword evidence="3" id="KW-1003">Cell membrane</keyword>
<feature type="domain" description="MrpA C-terminal/MbhE" evidence="9">
    <location>
        <begin position="86"/>
        <end position="143"/>
    </location>
</feature>
<dbReference type="EMBL" id="FRAH01000025">
    <property type="protein sequence ID" value="SHK38317.1"/>
    <property type="molecule type" value="Genomic_DNA"/>
</dbReference>
<dbReference type="GeneID" id="78176528"/>
<evidence type="ECO:0000313" key="11">
    <source>
        <dbReference type="Proteomes" id="UP000183975"/>
    </source>
</evidence>
<name>A0A1M6S171_9FIRM</name>
<evidence type="ECO:0000259" key="8">
    <source>
        <dbReference type="Pfam" id="PF04039"/>
    </source>
</evidence>
<keyword evidence="5 7" id="KW-1133">Transmembrane helix</keyword>
<reference evidence="10 11" key="1">
    <citation type="submission" date="2016-11" db="EMBL/GenBank/DDBJ databases">
        <authorList>
            <person name="Jaros S."/>
            <person name="Januszkiewicz K."/>
            <person name="Wedrychowicz H."/>
        </authorList>
    </citation>
    <scope>NUCLEOTIDE SEQUENCE [LARGE SCALE GENOMIC DNA]</scope>
    <source>
        <strain evidence="10 11">DSM 14214</strain>
    </source>
</reference>
<dbReference type="OrthoDB" id="9798859at2"/>
<dbReference type="PANTHER" id="PTHR33932">
    <property type="entry name" value="NA(+)/H(+) ANTIPORTER SUBUNIT B"/>
    <property type="match status" value="1"/>
</dbReference>
<evidence type="ECO:0000256" key="3">
    <source>
        <dbReference type="ARBA" id="ARBA00022475"/>
    </source>
</evidence>
<evidence type="ECO:0000256" key="1">
    <source>
        <dbReference type="ARBA" id="ARBA00004651"/>
    </source>
</evidence>
<evidence type="ECO:0000256" key="7">
    <source>
        <dbReference type="SAM" id="Phobius"/>
    </source>
</evidence>
<dbReference type="Pfam" id="PF20501">
    <property type="entry name" value="MbhE"/>
    <property type="match status" value="1"/>
</dbReference>
<gene>
    <name evidence="10" type="ORF">SAMN02745138_01629</name>
</gene>
<dbReference type="InterPro" id="IPR050622">
    <property type="entry name" value="CPA3_antiporter_subunitB"/>
</dbReference>